<keyword evidence="4" id="KW-0496">Mitochondrion</keyword>
<keyword evidence="5" id="KW-0687">Ribonucleoprotein</keyword>
<dbReference type="OrthoDB" id="6495301at2759"/>
<keyword evidence="9" id="KW-1185">Reference proteome</keyword>
<evidence type="ECO:0000256" key="3">
    <source>
        <dbReference type="ARBA" id="ARBA00022980"/>
    </source>
</evidence>
<accession>A0A8K0F226</accession>
<evidence type="ECO:0000256" key="2">
    <source>
        <dbReference type="ARBA" id="ARBA00008970"/>
    </source>
</evidence>
<dbReference type="Pfam" id="PF08293">
    <property type="entry name" value="MRP-S33"/>
    <property type="match status" value="1"/>
</dbReference>
<evidence type="ECO:0000313" key="9">
    <source>
        <dbReference type="Proteomes" id="UP000799049"/>
    </source>
</evidence>
<dbReference type="GO" id="GO:0005739">
    <property type="term" value="C:mitochondrion"/>
    <property type="evidence" value="ECO:0007669"/>
    <property type="project" value="UniProtKB-SubCell"/>
</dbReference>
<dbReference type="InterPro" id="IPR013219">
    <property type="entry name" value="Ribosomal_mS33"/>
</dbReference>
<dbReference type="PANTHER" id="PTHR13362">
    <property type="entry name" value="MITOCHONDRIAL RIBOSOMAL PROTEIN S33"/>
    <property type="match status" value="1"/>
</dbReference>
<evidence type="ECO:0000256" key="4">
    <source>
        <dbReference type="ARBA" id="ARBA00023128"/>
    </source>
</evidence>
<dbReference type="EMBL" id="VRVR01000039">
    <property type="protein sequence ID" value="KAF0852403.1"/>
    <property type="molecule type" value="Genomic_DNA"/>
</dbReference>
<protein>
    <recommendedName>
        <fullName evidence="6">Small ribosomal subunit protein mS33</fullName>
    </recommendedName>
</protein>
<comment type="caution">
    <text evidence="8">The sequence shown here is derived from an EMBL/GenBank/DDBJ whole genome shotgun (WGS) entry which is preliminary data.</text>
</comment>
<gene>
    <name evidence="8" type="ORF">ANDGO_02870</name>
</gene>
<dbReference type="AlphaFoldDB" id="A0A8K0F226"/>
<feature type="compositionally biased region" description="Basic residues" evidence="7">
    <location>
        <begin position="66"/>
        <end position="75"/>
    </location>
</feature>
<dbReference type="GO" id="GO:0005840">
    <property type="term" value="C:ribosome"/>
    <property type="evidence" value="ECO:0007669"/>
    <property type="project" value="UniProtKB-KW"/>
</dbReference>
<proteinExistence type="inferred from homology"/>
<evidence type="ECO:0000256" key="7">
    <source>
        <dbReference type="SAM" id="MobiDB-lite"/>
    </source>
</evidence>
<evidence type="ECO:0000313" key="8">
    <source>
        <dbReference type="EMBL" id="KAF0852403.1"/>
    </source>
</evidence>
<organism evidence="8 9">
    <name type="scientific">Andalucia godoyi</name>
    <name type="common">Flagellate</name>
    <dbReference type="NCBI Taxonomy" id="505711"/>
    <lineage>
        <taxon>Eukaryota</taxon>
        <taxon>Discoba</taxon>
        <taxon>Jakobida</taxon>
        <taxon>Andalucina</taxon>
        <taxon>Andaluciidae</taxon>
        <taxon>Andalucia</taxon>
    </lineage>
</organism>
<reference evidence="8" key="1">
    <citation type="submission" date="2019-09" db="EMBL/GenBank/DDBJ databases">
        <title>The Mitochondrial Proteome of the Jakobid, Andalucia godoyi, a Protist With the Most Gene-Rich and Bacteria-Like Mitochondrial Genome.</title>
        <authorList>
            <person name="Gray M.W."/>
            <person name="Burger G."/>
            <person name="Derelle R."/>
            <person name="Klimes V."/>
            <person name="Leger M."/>
            <person name="Sarrasin M."/>
            <person name="Vlcek C."/>
            <person name="Roger A.J."/>
            <person name="Elias M."/>
            <person name="Lang B.F."/>
        </authorList>
    </citation>
    <scope>NUCLEOTIDE SEQUENCE</scope>
    <source>
        <strain evidence="8">And28</strain>
    </source>
</reference>
<dbReference type="PANTHER" id="PTHR13362:SF2">
    <property type="entry name" value="SMALL RIBOSOMAL SUBUNIT PROTEIN MS33"/>
    <property type="match status" value="1"/>
</dbReference>
<evidence type="ECO:0000256" key="6">
    <source>
        <dbReference type="ARBA" id="ARBA00035132"/>
    </source>
</evidence>
<keyword evidence="3 8" id="KW-0689">Ribosomal protein</keyword>
<name>A0A8K0F226_ANDGO</name>
<comment type="subcellular location">
    <subcellularLocation>
        <location evidence="1">Mitochondrion</location>
    </subcellularLocation>
</comment>
<sequence>MSTLFAATAARIFGNVVGNGLRSGNKVLRKSLAGPQILSWYPPAIELLGDTQFKDPQRARADLATMRRKKKGKTVKKGEGKRASSGKKK</sequence>
<feature type="region of interest" description="Disordered" evidence="7">
    <location>
        <begin position="63"/>
        <end position="89"/>
    </location>
</feature>
<evidence type="ECO:0000256" key="5">
    <source>
        <dbReference type="ARBA" id="ARBA00023274"/>
    </source>
</evidence>
<dbReference type="Proteomes" id="UP000799049">
    <property type="component" value="Unassembled WGS sequence"/>
</dbReference>
<comment type="similarity">
    <text evidence="2">Belongs to the mitochondrion-specific ribosomal protein mS33 family.</text>
</comment>
<dbReference type="GO" id="GO:1990904">
    <property type="term" value="C:ribonucleoprotein complex"/>
    <property type="evidence" value="ECO:0007669"/>
    <property type="project" value="UniProtKB-KW"/>
</dbReference>
<evidence type="ECO:0000256" key="1">
    <source>
        <dbReference type="ARBA" id="ARBA00004173"/>
    </source>
</evidence>